<dbReference type="Pfam" id="PF02899">
    <property type="entry name" value="Phage_int_SAM_1"/>
    <property type="match status" value="1"/>
</dbReference>
<evidence type="ECO:0000256" key="2">
    <source>
        <dbReference type="PROSITE-ProRule" id="PRU01248"/>
    </source>
</evidence>
<sequence>MDIRLSPAGLSTLPEGSSSVFDTAVSFHLVASTAGCRRIPEEHHRDQEKSISVITHTSRDDCATLGSVGERYPENQMEFAPETPERWKEFADRREALLVDYGYNTARAYWADLQDWFEWAVERDKDVLALTEQDRTQYVALLRRRKYSENTIRRRVVVLGLLYRTVASEDEEAAALNRRQAKAADRGREE</sequence>
<keyword evidence="1 2" id="KW-0238">DNA-binding</keyword>
<dbReference type="AlphaFoldDB" id="A0A4V1J7F5"/>
<dbReference type="SUPFAM" id="SSF47823">
    <property type="entry name" value="lambda integrase-like, N-terminal domain"/>
    <property type="match status" value="1"/>
</dbReference>
<comment type="caution">
    <text evidence="5">The sequence shown here is derived from an EMBL/GenBank/DDBJ whole genome shotgun (WGS) entry which is preliminary data.</text>
</comment>
<feature type="domain" description="Core-binding (CB)" evidence="4">
    <location>
        <begin position="85"/>
        <end position="167"/>
    </location>
</feature>
<dbReference type="InterPro" id="IPR010998">
    <property type="entry name" value="Integrase_recombinase_N"/>
</dbReference>
<dbReference type="GO" id="GO:0015074">
    <property type="term" value="P:DNA integration"/>
    <property type="evidence" value="ECO:0007669"/>
    <property type="project" value="InterPro"/>
</dbReference>
<dbReference type="Proteomes" id="UP000289257">
    <property type="component" value="Unassembled WGS sequence"/>
</dbReference>
<dbReference type="GO" id="GO:0003677">
    <property type="term" value="F:DNA binding"/>
    <property type="evidence" value="ECO:0007669"/>
    <property type="project" value="UniProtKB-UniRule"/>
</dbReference>
<evidence type="ECO:0000313" key="5">
    <source>
        <dbReference type="EMBL" id="RWZ78507.1"/>
    </source>
</evidence>
<dbReference type="EMBL" id="SCKX01000001">
    <property type="protein sequence ID" value="RWZ78507.1"/>
    <property type="molecule type" value="Genomic_DNA"/>
</dbReference>
<evidence type="ECO:0000313" key="6">
    <source>
        <dbReference type="Proteomes" id="UP000289257"/>
    </source>
</evidence>
<feature type="region of interest" description="Disordered" evidence="3">
    <location>
        <begin position="171"/>
        <end position="190"/>
    </location>
</feature>
<gene>
    <name evidence="5" type="ORF">EOT05_02020</name>
</gene>
<keyword evidence="6" id="KW-1185">Reference proteome</keyword>
<evidence type="ECO:0000259" key="4">
    <source>
        <dbReference type="PROSITE" id="PS51900"/>
    </source>
</evidence>
<dbReference type="Gene3D" id="1.10.150.130">
    <property type="match status" value="1"/>
</dbReference>
<organism evidence="5 6">
    <name type="scientific">Candidatus Microsaccharimonas sossegonensis</name>
    <dbReference type="NCBI Taxonomy" id="2506948"/>
    <lineage>
        <taxon>Bacteria</taxon>
        <taxon>Candidatus Saccharimonadota</taxon>
        <taxon>Candidatus Saccharimonadia</taxon>
        <taxon>Candidatus Saccharimonadales</taxon>
        <taxon>Candidatus Saccharimonadaceae</taxon>
        <taxon>Candidatus Microsaccharimonas</taxon>
    </lineage>
</organism>
<name>A0A4V1J7F5_9BACT</name>
<reference evidence="5" key="1">
    <citation type="submission" date="2019-01" db="EMBL/GenBank/DDBJ databases">
        <title>Genomic signatures and co-occurrence patterns of the ultra-small Saccharimodia (Patescibacteria phylum) suggest a symbiotic lifestyle.</title>
        <authorList>
            <person name="Lemos L."/>
            <person name="Medeiros J."/>
            <person name="Andreote F."/>
            <person name="Fernandes G."/>
            <person name="Varani A."/>
            <person name="Oliveira G."/>
            <person name="Pylro V."/>
        </authorList>
    </citation>
    <scope>NUCLEOTIDE SEQUENCE [LARGE SCALE GENOMIC DNA]</scope>
    <source>
        <strain evidence="5">AMD02</strain>
    </source>
</reference>
<evidence type="ECO:0000256" key="3">
    <source>
        <dbReference type="SAM" id="MobiDB-lite"/>
    </source>
</evidence>
<dbReference type="InterPro" id="IPR004107">
    <property type="entry name" value="Integrase_SAM-like_N"/>
</dbReference>
<evidence type="ECO:0000256" key="1">
    <source>
        <dbReference type="ARBA" id="ARBA00023125"/>
    </source>
</evidence>
<protein>
    <recommendedName>
        <fullName evidence="4">Core-binding (CB) domain-containing protein</fullName>
    </recommendedName>
</protein>
<accession>A0A4V1J7F5</accession>
<proteinExistence type="predicted"/>
<dbReference type="PROSITE" id="PS51900">
    <property type="entry name" value="CB"/>
    <property type="match status" value="1"/>
</dbReference>
<dbReference type="InterPro" id="IPR044068">
    <property type="entry name" value="CB"/>
</dbReference>